<dbReference type="PANTHER" id="PTHR30061:SF50">
    <property type="entry name" value="MALTOSE_MALTODEXTRIN-BINDING PERIPLASMIC PROTEIN"/>
    <property type="match status" value="1"/>
</dbReference>
<dbReference type="GO" id="GO:0055052">
    <property type="term" value="C:ATP-binding cassette (ABC) transporter complex, substrate-binding subunit-containing"/>
    <property type="evidence" value="ECO:0007669"/>
    <property type="project" value="TreeGrafter"/>
</dbReference>
<dbReference type="AlphaFoldDB" id="A0AAU7DV30"/>
<evidence type="ECO:0000256" key="4">
    <source>
        <dbReference type="SAM" id="SignalP"/>
    </source>
</evidence>
<keyword evidence="2" id="KW-0813">Transport</keyword>
<dbReference type="Gene3D" id="3.40.190.10">
    <property type="entry name" value="Periplasmic binding protein-like II"/>
    <property type="match status" value="1"/>
</dbReference>
<dbReference type="CDD" id="cd14748">
    <property type="entry name" value="PBP2_UgpB"/>
    <property type="match status" value="1"/>
</dbReference>
<evidence type="ECO:0000256" key="3">
    <source>
        <dbReference type="ARBA" id="ARBA00022729"/>
    </source>
</evidence>
<proteinExistence type="inferred from homology"/>
<dbReference type="InterPro" id="IPR006059">
    <property type="entry name" value="SBP"/>
</dbReference>
<dbReference type="GO" id="GO:0015768">
    <property type="term" value="P:maltose transport"/>
    <property type="evidence" value="ECO:0007669"/>
    <property type="project" value="TreeGrafter"/>
</dbReference>
<protein>
    <submittedName>
        <fullName evidence="5">ABC transporter substrate-binding protein</fullName>
    </submittedName>
</protein>
<dbReference type="PROSITE" id="PS51257">
    <property type="entry name" value="PROKAR_LIPOPROTEIN"/>
    <property type="match status" value="1"/>
</dbReference>
<evidence type="ECO:0000313" key="5">
    <source>
        <dbReference type="EMBL" id="XBH21550.1"/>
    </source>
</evidence>
<reference evidence="5" key="1">
    <citation type="submission" date="2024-02" db="EMBL/GenBank/DDBJ databases">
        <title>Tomenella chthoni gen. nov. sp. nov., a member of the family Jonesiaceae isolated from bat guano.</title>
        <authorList>
            <person name="Miller S.L."/>
            <person name="King J."/>
            <person name="Sankaranarayanan K."/>
            <person name="Lawson P.A."/>
        </authorList>
    </citation>
    <scope>NUCLEOTIDE SEQUENCE</scope>
    <source>
        <strain evidence="5">BS-20</strain>
    </source>
</reference>
<gene>
    <name evidence="5" type="ORF">V5R04_15295</name>
</gene>
<sequence length="421" mass="43734">MKRFMKLVALAAVGSVALAGCSGGDSSASGGDGPIKLSFWHGYTEADGKVLDGIVADFNASQDRITIETTTKTWAVIGDTLLPALSANDGPDIVAMPAENLPVYASKGAFQDLDSFYGDAKIQGASINEHAVAMGQVDGKHYGLPTGFVPLSVIYNKTLFADAGIAEFPTTWDEWLEVSKQLTVDTNGDGTPEQFGLVLPDHATVGNGVWASLFYGNGGTITQDGQAVVNSDQNKETLKLWADAVINDKISPTGVDGVGADKLFSSGKAAMEIGGPWMSYVAQENNIDYAIAAVPAGPETAAASAIGISAAITAHAGDDQKAAALEFFEYFYSKDVATQWSLGSGWPPLRTDITAADVSENPVVHALTEIADTARPLLPGVINTGDVFTAVDEATQKALAGGDPSALLDEAAGKIQATLDK</sequence>
<evidence type="ECO:0000256" key="1">
    <source>
        <dbReference type="ARBA" id="ARBA00008520"/>
    </source>
</evidence>
<dbReference type="GO" id="GO:1901982">
    <property type="term" value="F:maltose binding"/>
    <property type="evidence" value="ECO:0007669"/>
    <property type="project" value="TreeGrafter"/>
</dbReference>
<accession>A0AAU7DV30</accession>
<dbReference type="GO" id="GO:0042956">
    <property type="term" value="P:maltodextrin transmembrane transport"/>
    <property type="evidence" value="ECO:0007669"/>
    <property type="project" value="TreeGrafter"/>
</dbReference>
<keyword evidence="3 4" id="KW-0732">Signal</keyword>
<evidence type="ECO:0000256" key="2">
    <source>
        <dbReference type="ARBA" id="ARBA00022448"/>
    </source>
</evidence>
<dbReference type="PANTHER" id="PTHR30061">
    <property type="entry name" value="MALTOSE-BINDING PERIPLASMIC PROTEIN"/>
    <property type="match status" value="1"/>
</dbReference>
<dbReference type="SUPFAM" id="SSF53850">
    <property type="entry name" value="Periplasmic binding protein-like II"/>
    <property type="match status" value="1"/>
</dbReference>
<dbReference type="EMBL" id="CP146203">
    <property type="protein sequence ID" value="XBH21550.1"/>
    <property type="molecule type" value="Genomic_DNA"/>
</dbReference>
<dbReference type="Pfam" id="PF13416">
    <property type="entry name" value="SBP_bac_8"/>
    <property type="match status" value="1"/>
</dbReference>
<feature type="chain" id="PRO_5043974989" evidence="4">
    <location>
        <begin position="20"/>
        <end position="421"/>
    </location>
</feature>
<feature type="signal peptide" evidence="4">
    <location>
        <begin position="1"/>
        <end position="19"/>
    </location>
</feature>
<organism evidence="5">
    <name type="scientific">Jonesiaceae bacterium BS-20</name>
    <dbReference type="NCBI Taxonomy" id="3120821"/>
    <lineage>
        <taxon>Bacteria</taxon>
        <taxon>Bacillati</taxon>
        <taxon>Actinomycetota</taxon>
        <taxon>Actinomycetes</taxon>
        <taxon>Micrococcales</taxon>
        <taxon>Jonesiaceae</taxon>
    </lineage>
</organism>
<comment type="similarity">
    <text evidence="1">Belongs to the bacterial solute-binding protein 1 family.</text>
</comment>
<name>A0AAU7DV30_9MICO</name>